<feature type="transmembrane region" description="Helical" evidence="1">
    <location>
        <begin position="17"/>
        <end position="36"/>
    </location>
</feature>
<keyword evidence="3" id="KW-1185">Reference proteome</keyword>
<dbReference type="GeneID" id="98916218"/>
<dbReference type="EMBL" id="SMCQ01000021">
    <property type="protein sequence ID" value="TCV94221.1"/>
    <property type="molecule type" value="Genomic_DNA"/>
</dbReference>
<comment type="caution">
    <text evidence="2">The sequence shown here is derived from an EMBL/GenBank/DDBJ whole genome shotgun (WGS) entry which is preliminary data.</text>
</comment>
<evidence type="ECO:0008006" key="4">
    <source>
        <dbReference type="Google" id="ProtNLM"/>
    </source>
</evidence>
<dbReference type="AlphaFoldDB" id="A0A4R3YPE3"/>
<evidence type="ECO:0000256" key="1">
    <source>
        <dbReference type="SAM" id="Phobius"/>
    </source>
</evidence>
<evidence type="ECO:0000313" key="2">
    <source>
        <dbReference type="EMBL" id="TCV94221.1"/>
    </source>
</evidence>
<organism evidence="2 3">
    <name type="scientific">Longibaculum muris</name>
    <dbReference type="NCBI Taxonomy" id="1796628"/>
    <lineage>
        <taxon>Bacteria</taxon>
        <taxon>Bacillati</taxon>
        <taxon>Bacillota</taxon>
        <taxon>Erysipelotrichia</taxon>
        <taxon>Erysipelotrichales</taxon>
        <taxon>Coprobacillaceae</taxon>
        <taxon>Longibaculum</taxon>
    </lineage>
</organism>
<keyword evidence="1" id="KW-0812">Transmembrane</keyword>
<dbReference type="RefSeq" id="WP_066447116.1">
    <property type="nucleotide sequence ID" value="NZ_JANKBF010000019.1"/>
</dbReference>
<keyword evidence="1" id="KW-1133">Transmembrane helix</keyword>
<proteinExistence type="predicted"/>
<keyword evidence="1" id="KW-0472">Membrane</keyword>
<dbReference type="Gene3D" id="3.40.50.1110">
    <property type="entry name" value="SGNH hydrolase"/>
    <property type="match status" value="1"/>
</dbReference>
<evidence type="ECO:0000313" key="3">
    <source>
        <dbReference type="Proteomes" id="UP000295515"/>
    </source>
</evidence>
<gene>
    <name evidence="2" type="ORF">EDD60_12114</name>
</gene>
<dbReference type="Proteomes" id="UP000295515">
    <property type="component" value="Unassembled WGS sequence"/>
</dbReference>
<protein>
    <recommendedName>
        <fullName evidence="4">SGNH/GDSL hydrolase family protein</fullName>
    </recommendedName>
</protein>
<sequence length="329" mass="38678">MDKSNNLNNRLKEISKIVIFLLICVVLLNCLSPIFLPKNNNKRSGIKYENARGFYGEKAHSIEVLAIGNSDLYSAMNPLQLWNNHGITAYVSGEPSQNIFSAYYLLKEVYKNQRPEVVILEVDELFSKGDADDLDEVINNVLKYNFPLFEYHSRWKSMSHKDFKNLKVKYKDRMISKGYIYHNNIQSHPTGYKYMKENRSSALSVTTQLYLDKFMQLASDHQTKVLLVWYPSATTATLKRHQTIEKVANRYQIPFIDFNTDQYNTGFNWMTDTRDGGNHLNYSGATKMTKYIGQYLKDNYTLNDYRHDPHYEQWNKDYEMFMKKNKLAY</sequence>
<dbReference type="SUPFAM" id="SSF52266">
    <property type="entry name" value="SGNH hydrolase"/>
    <property type="match status" value="1"/>
</dbReference>
<name>A0A4R3YPE3_9FIRM</name>
<dbReference type="InterPro" id="IPR036514">
    <property type="entry name" value="SGNH_hydro_sf"/>
</dbReference>
<reference evidence="2 3" key="1">
    <citation type="submission" date="2019-03" db="EMBL/GenBank/DDBJ databases">
        <title>Genomic Encyclopedia of Type Strains, Phase IV (KMG-IV): sequencing the most valuable type-strain genomes for metagenomic binning, comparative biology and taxonomic classification.</title>
        <authorList>
            <person name="Goeker M."/>
        </authorList>
    </citation>
    <scope>NUCLEOTIDE SEQUENCE [LARGE SCALE GENOMIC DNA]</scope>
    <source>
        <strain evidence="2 3">DSM 29487</strain>
    </source>
</reference>
<accession>A0A4R3YPE3</accession>